<dbReference type="Proteomes" id="UP000749559">
    <property type="component" value="Unassembled WGS sequence"/>
</dbReference>
<sequence length="444" mass="49054">MSVSLRLVILGLSLFLLAKGVEGQAEDGTNDGNSTASDPKDDGNDGGTASEMISDYYNFEWRDHPTPASLSCELGNAVARARSLPTDGPFQTLPTLIDITKSIYDNVTSLKGKNITLVTKLNKKMRHDLRTLVANLKRILHDYKEFSEDFNFIERIMKTSRHHIPANHGYADVDVYLTDVAALFHKDILWWKLYESINGLYNFGKTLKTSLSTVYGSIMSQKAQTRMLKIHNKMASLQMSVIGISSDVLITQTIAERFLDKHGANFGCSGCLDPTDRYCLKGICRPGFIGYACQLENTDFGTCSRTGSGRVRTFSGSVFNPDQSDTTALIIHNGGAFLSFSISDVVFIDDVPVIVVSIIEEVYFLMANGTVQVNGVQVDLPMTKIHETPIRGDVTVQQKNDALVLQSNIHQLRVELSTDGANDVSVSLSMYWKTQIFGKCGNFN</sequence>
<proteinExistence type="predicted"/>
<evidence type="ECO:0000256" key="1">
    <source>
        <dbReference type="SAM" id="MobiDB-lite"/>
    </source>
</evidence>
<name>A0A8J1UE57_OWEFU</name>
<keyword evidence="2" id="KW-0732">Signal</keyword>
<evidence type="ECO:0000256" key="2">
    <source>
        <dbReference type="SAM" id="SignalP"/>
    </source>
</evidence>
<gene>
    <name evidence="3" type="ORF">OFUS_LOCUS7282</name>
</gene>
<evidence type="ECO:0000313" key="4">
    <source>
        <dbReference type="Proteomes" id="UP000749559"/>
    </source>
</evidence>
<organism evidence="3 4">
    <name type="scientific">Owenia fusiformis</name>
    <name type="common">Polychaete worm</name>
    <dbReference type="NCBI Taxonomy" id="6347"/>
    <lineage>
        <taxon>Eukaryota</taxon>
        <taxon>Metazoa</taxon>
        <taxon>Spiralia</taxon>
        <taxon>Lophotrochozoa</taxon>
        <taxon>Annelida</taxon>
        <taxon>Polychaeta</taxon>
        <taxon>Sedentaria</taxon>
        <taxon>Canalipalpata</taxon>
        <taxon>Sabellida</taxon>
        <taxon>Oweniida</taxon>
        <taxon>Oweniidae</taxon>
        <taxon>Owenia</taxon>
    </lineage>
</organism>
<dbReference type="AlphaFoldDB" id="A0A8J1UE57"/>
<feature type="chain" id="PRO_5043938638" evidence="2">
    <location>
        <begin position="24"/>
        <end position="444"/>
    </location>
</feature>
<feature type="signal peptide" evidence="2">
    <location>
        <begin position="1"/>
        <end position="23"/>
    </location>
</feature>
<protein>
    <submittedName>
        <fullName evidence="3">Uncharacterized protein</fullName>
    </submittedName>
</protein>
<evidence type="ECO:0000313" key="3">
    <source>
        <dbReference type="EMBL" id="CAH1780611.1"/>
    </source>
</evidence>
<dbReference type="Pfam" id="PF00094">
    <property type="entry name" value="VWD"/>
    <property type="match status" value="1"/>
</dbReference>
<feature type="region of interest" description="Disordered" evidence="1">
    <location>
        <begin position="25"/>
        <end position="47"/>
    </location>
</feature>
<reference evidence="3" key="1">
    <citation type="submission" date="2022-03" db="EMBL/GenBank/DDBJ databases">
        <authorList>
            <person name="Martin C."/>
        </authorList>
    </citation>
    <scope>NUCLEOTIDE SEQUENCE</scope>
</reference>
<dbReference type="PROSITE" id="PS51233">
    <property type="entry name" value="VWFD"/>
    <property type="match status" value="1"/>
</dbReference>
<dbReference type="EMBL" id="CAIIXF020000004">
    <property type="protein sequence ID" value="CAH1780611.1"/>
    <property type="molecule type" value="Genomic_DNA"/>
</dbReference>
<accession>A0A8J1UE57</accession>
<dbReference type="InterPro" id="IPR001846">
    <property type="entry name" value="VWF_type-D"/>
</dbReference>
<keyword evidence="4" id="KW-1185">Reference proteome</keyword>
<comment type="caution">
    <text evidence="3">The sequence shown here is derived from an EMBL/GenBank/DDBJ whole genome shotgun (WGS) entry which is preliminary data.</text>
</comment>